<dbReference type="PANTHER" id="PTHR37816:SF1">
    <property type="entry name" value="TOXIN"/>
    <property type="match status" value="1"/>
</dbReference>
<feature type="domain" description="N-acetyltransferase" evidence="1">
    <location>
        <begin position="2"/>
        <end position="164"/>
    </location>
</feature>
<dbReference type="EMBL" id="CP119078">
    <property type="protein sequence ID" value="WED44450.1"/>
    <property type="molecule type" value="Genomic_DNA"/>
</dbReference>
<dbReference type="Gene3D" id="3.40.50.300">
    <property type="entry name" value="P-loop containing nucleotide triphosphate hydrolases"/>
    <property type="match status" value="1"/>
</dbReference>
<dbReference type="Gene3D" id="3.40.630.30">
    <property type="match status" value="1"/>
</dbReference>
<sequence length="333" mass="39871">MIFFKPLTNQDISILHAWLQLPHVQEFWDDGHRKLRQVKQHYLKYDNVIRFIVMIGGEPVGYIQRYPVEKNHPFWKYTQCFPSMGIDLFIGNLTFLGKGWSSKILSCFIKQYCAMAAEIIVDPETTNFKAIRSYHRLGFQNLVEITANKKKYQLMALERQMEHPNRIMIIGKPGSGKSTFALTLKRKLGLPVFHLDKFFFTANWVERNHDEFLSIQKALIAKTFWIIDGNSTQSFELRYRETDLCLYFNFPRWLCYWRIFKRFFKRNVSIDDRPSGCNNTIRWSLLKYLWNYETRVSSILKKLREQYTHVNFIELRSKKDLLALEKYILMLEK</sequence>
<evidence type="ECO:0000259" key="1">
    <source>
        <dbReference type="PROSITE" id="PS51186"/>
    </source>
</evidence>
<dbReference type="InterPro" id="IPR052922">
    <property type="entry name" value="Cytidylate_Kinase-2"/>
</dbReference>
<dbReference type="RefSeq" id="WP_275090268.1">
    <property type="nucleotide sequence ID" value="NZ_CP119078.1"/>
</dbReference>
<protein>
    <submittedName>
        <fullName evidence="2">GNAT family N-acetyltransferase</fullName>
        <ecNumber evidence="2">2.3.1.-</ecNumber>
    </submittedName>
</protein>
<dbReference type="InterPro" id="IPR000182">
    <property type="entry name" value="GNAT_dom"/>
</dbReference>
<dbReference type="EC" id="2.3.1.-" evidence="2"/>
<dbReference type="Pfam" id="PF13523">
    <property type="entry name" value="Acetyltransf_8"/>
    <property type="match status" value="1"/>
</dbReference>
<gene>
    <name evidence="2" type="ORF">PXX05_06610</name>
</gene>
<dbReference type="SUPFAM" id="SSF55729">
    <property type="entry name" value="Acyl-CoA N-acyltransferases (Nat)"/>
    <property type="match status" value="1"/>
</dbReference>
<evidence type="ECO:0000313" key="3">
    <source>
        <dbReference type="Proteomes" id="UP001222087"/>
    </source>
</evidence>
<keyword evidence="2" id="KW-0808">Transferase</keyword>
<dbReference type="InterPro" id="IPR016181">
    <property type="entry name" value="Acyl_CoA_acyltransferase"/>
</dbReference>
<dbReference type="GO" id="GO:0016746">
    <property type="term" value="F:acyltransferase activity"/>
    <property type="evidence" value="ECO:0007669"/>
    <property type="project" value="UniProtKB-KW"/>
</dbReference>
<evidence type="ECO:0000313" key="2">
    <source>
        <dbReference type="EMBL" id="WED44450.1"/>
    </source>
</evidence>
<dbReference type="PROSITE" id="PS51186">
    <property type="entry name" value="GNAT"/>
    <property type="match status" value="1"/>
</dbReference>
<name>A0ABY8AUT8_9GAMM</name>
<accession>A0ABY8AUT8</accession>
<keyword evidence="3" id="KW-1185">Reference proteome</keyword>
<dbReference type="Proteomes" id="UP001222087">
    <property type="component" value="Chromosome"/>
</dbReference>
<proteinExistence type="predicted"/>
<keyword evidence="2" id="KW-0012">Acyltransferase</keyword>
<dbReference type="InterPro" id="IPR027417">
    <property type="entry name" value="P-loop_NTPase"/>
</dbReference>
<dbReference type="SUPFAM" id="SSF52540">
    <property type="entry name" value="P-loop containing nucleoside triphosphate hydrolases"/>
    <property type="match status" value="1"/>
</dbReference>
<organism evidence="2 3">
    <name type="scientific">Legionella cardiaca</name>
    <dbReference type="NCBI Taxonomy" id="1071983"/>
    <lineage>
        <taxon>Bacteria</taxon>
        <taxon>Pseudomonadati</taxon>
        <taxon>Pseudomonadota</taxon>
        <taxon>Gammaproteobacteria</taxon>
        <taxon>Legionellales</taxon>
        <taxon>Legionellaceae</taxon>
        <taxon>Legionella</taxon>
    </lineage>
</organism>
<reference evidence="2 3" key="1">
    <citation type="submission" date="2023-02" db="EMBL/GenBank/DDBJ databases">
        <title>Genome Sequence of L. cardiaca H63T.</title>
        <authorList>
            <person name="Lopez A.E."/>
            <person name="Cianciotto N.P."/>
        </authorList>
    </citation>
    <scope>NUCLEOTIDE SEQUENCE [LARGE SCALE GENOMIC DNA]</scope>
    <source>
        <strain evidence="2 3">H63</strain>
    </source>
</reference>
<dbReference type="PANTHER" id="PTHR37816">
    <property type="entry name" value="YALI0E33011P"/>
    <property type="match status" value="1"/>
</dbReference>